<evidence type="ECO:0000256" key="1">
    <source>
        <dbReference type="SAM" id="MobiDB-lite"/>
    </source>
</evidence>
<proteinExistence type="predicted"/>
<gene>
    <name evidence="2" type="ORF">LSAA_2582</name>
</gene>
<evidence type="ECO:0000313" key="3">
    <source>
        <dbReference type="Proteomes" id="UP000675881"/>
    </source>
</evidence>
<accession>A0A7R8CER6</accession>
<keyword evidence="3" id="KW-1185">Reference proteome</keyword>
<dbReference type="AlphaFoldDB" id="A0A7R8CER6"/>
<protein>
    <submittedName>
        <fullName evidence="2">(salmon louse) hypothetical protein</fullName>
    </submittedName>
</protein>
<organism evidence="2 3">
    <name type="scientific">Lepeophtheirus salmonis</name>
    <name type="common">Salmon louse</name>
    <name type="synonym">Caligus salmonis</name>
    <dbReference type="NCBI Taxonomy" id="72036"/>
    <lineage>
        <taxon>Eukaryota</taxon>
        <taxon>Metazoa</taxon>
        <taxon>Ecdysozoa</taxon>
        <taxon>Arthropoda</taxon>
        <taxon>Crustacea</taxon>
        <taxon>Multicrustacea</taxon>
        <taxon>Hexanauplia</taxon>
        <taxon>Copepoda</taxon>
        <taxon>Siphonostomatoida</taxon>
        <taxon>Caligidae</taxon>
        <taxon>Lepeophtheirus</taxon>
    </lineage>
</organism>
<dbReference type="Proteomes" id="UP000675881">
    <property type="component" value="Chromosome 10"/>
</dbReference>
<sequence>MDDKSKDLGNMNSENGCIGSRRRMLKVTQTKELITPEGGTDRSFVVSESFQDSDIGETNDTDPGKEAITPTSESVLILPQRLEDAGEYSTGFTKELSKK</sequence>
<feature type="region of interest" description="Disordered" evidence="1">
    <location>
        <begin position="34"/>
        <end position="70"/>
    </location>
</feature>
<evidence type="ECO:0000313" key="2">
    <source>
        <dbReference type="EMBL" id="CAF2798521.1"/>
    </source>
</evidence>
<dbReference type="EMBL" id="HG994589">
    <property type="protein sequence ID" value="CAF2798521.1"/>
    <property type="molecule type" value="Genomic_DNA"/>
</dbReference>
<name>A0A7R8CER6_LEPSM</name>
<reference evidence="2" key="1">
    <citation type="submission" date="2021-02" db="EMBL/GenBank/DDBJ databases">
        <authorList>
            <person name="Bekaert M."/>
        </authorList>
    </citation>
    <scope>NUCLEOTIDE SEQUENCE</scope>
    <source>
        <strain evidence="2">IoA-00</strain>
    </source>
</reference>